<feature type="transmembrane region" description="Helical" evidence="7">
    <location>
        <begin position="301"/>
        <end position="329"/>
    </location>
</feature>
<evidence type="ECO:0000256" key="1">
    <source>
        <dbReference type="ARBA" id="ARBA00004141"/>
    </source>
</evidence>
<evidence type="ECO:0000256" key="7">
    <source>
        <dbReference type="SAM" id="Phobius"/>
    </source>
</evidence>
<feature type="transmembrane region" description="Helical" evidence="7">
    <location>
        <begin position="353"/>
        <end position="386"/>
    </location>
</feature>
<feature type="non-terminal residue" evidence="8">
    <location>
        <position position="389"/>
    </location>
</feature>
<dbReference type="GO" id="GO:0022857">
    <property type="term" value="F:transmembrane transporter activity"/>
    <property type="evidence" value="ECO:0007669"/>
    <property type="project" value="InterPro"/>
</dbReference>
<evidence type="ECO:0000256" key="2">
    <source>
        <dbReference type="ARBA" id="ARBA00006434"/>
    </source>
</evidence>
<dbReference type="PROSITE" id="PS50283">
    <property type="entry name" value="NA_SOLUT_SYMP_3"/>
    <property type="match status" value="1"/>
</dbReference>
<feature type="transmembrane region" description="Helical" evidence="7">
    <location>
        <begin position="182"/>
        <end position="200"/>
    </location>
</feature>
<accession>A0A3B0U7C0</accession>
<keyword evidence="6 7" id="KW-0472">Membrane</keyword>
<feature type="transmembrane region" description="Helical" evidence="7">
    <location>
        <begin position="216"/>
        <end position="233"/>
    </location>
</feature>
<evidence type="ECO:0000256" key="4">
    <source>
        <dbReference type="ARBA" id="ARBA00022692"/>
    </source>
</evidence>
<gene>
    <name evidence="8" type="ORF">MNBD_BACTEROID07-224</name>
</gene>
<evidence type="ECO:0000256" key="6">
    <source>
        <dbReference type="ARBA" id="ARBA00023136"/>
    </source>
</evidence>
<dbReference type="AlphaFoldDB" id="A0A3B0U7C0"/>
<dbReference type="GO" id="GO:0005886">
    <property type="term" value="C:plasma membrane"/>
    <property type="evidence" value="ECO:0007669"/>
    <property type="project" value="TreeGrafter"/>
</dbReference>
<comment type="similarity">
    <text evidence="2">Belongs to the sodium:solute symporter (SSF) (TC 2.A.21) family.</text>
</comment>
<feature type="transmembrane region" description="Helical" evidence="7">
    <location>
        <begin position="44"/>
        <end position="66"/>
    </location>
</feature>
<dbReference type="PANTHER" id="PTHR48086:SF7">
    <property type="entry name" value="SODIUM-SOLUTE SYMPORTER-RELATED"/>
    <property type="match status" value="1"/>
</dbReference>
<evidence type="ECO:0000256" key="5">
    <source>
        <dbReference type="ARBA" id="ARBA00022989"/>
    </source>
</evidence>
<feature type="transmembrane region" description="Helical" evidence="7">
    <location>
        <begin position="121"/>
        <end position="140"/>
    </location>
</feature>
<dbReference type="InterPro" id="IPR038377">
    <property type="entry name" value="Na/Glc_symporter_sf"/>
</dbReference>
<feature type="transmembrane region" description="Helical" evidence="7">
    <location>
        <begin position="254"/>
        <end position="276"/>
    </location>
</feature>
<feature type="transmembrane region" description="Helical" evidence="7">
    <location>
        <begin position="6"/>
        <end position="24"/>
    </location>
</feature>
<protein>
    <recommendedName>
        <fullName evidence="9">Sodium:solute symporter family protein</fullName>
    </recommendedName>
</protein>
<name>A0A3B0U7C0_9ZZZZ</name>
<dbReference type="Pfam" id="PF00474">
    <property type="entry name" value="SSF"/>
    <property type="match status" value="1"/>
</dbReference>
<dbReference type="CDD" id="cd10322">
    <property type="entry name" value="SLC5sbd"/>
    <property type="match status" value="1"/>
</dbReference>
<keyword evidence="4 7" id="KW-0812">Transmembrane</keyword>
<organism evidence="8">
    <name type="scientific">hydrothermal vent metagenome</name>
    <dbReference type="NCBI Taxonomy" id="652676"/>
    <lineage>
        <taxon>unclassified sequences</taxon>
        <taxon>metagenomes</taxon>
        <taxon>ecological metagenomes</taxon>
    </lineage>
</organism>
<dbReference type="PANTHER" id="PTHR48086">
    <property type="entry name" value="SODIUM/PROLINE SYMPORTER-RELATED"/>
    <property type="match status" value="1"/>
</dbReference>
<dbReference type="InterPro" id="IPR050277">
    <property type="entry name" value="Sodium:Solute_Symporter"/>
</dbReference>
<proteinExistence type="inferred from homology"/>
<evidence type="ECO:0008006" key="9">
    <source>
        <dbReference type="Google" id="ProtNLM"/>
    </source>
</evidence>
<keyword evidence="3" id="KW-0813">Transport</keyword>
<comment type="subcellular location">
    <subcellularLocation>
        <location evidence="1">Membrane</location>
        <topology evidence="1">Multi-pass membrane protein</topology>
    </subcellularLocation>
</comment>
<keyword evidence="5 7" id="KW-1133">Transmembrane helix</keyword>
<dbReference type="InterPro" id="IPR001734">
    <property type="entry name" value="Na/solute_symporter"/>
</dbReference>
<dbReference type="EMBL" id="UOET01000018">
    <property type="protein sequence ID" value="VAW26278.1"/>
    <property type="molecule type" value="Genomic_DNA"/>
</dbReference>
<feature type="transmembrane region" description="Helical" evidence="7">
    <location>
        <begin position="72"/>
        <end position="93"/>
    </location>
</feature>
<evidence type="ECO:0000256" key="3">
    <source>
        <dbReference type="ARBA" id="ARBA00022448"/>
    </source>
</evidence>
<dbReference type="Gene3D" id="1.20.1730.10">
    <property type="entry name" value="Sodium/glucose cotransporter"/>
    <property type="match status" value="1"/>
</dbReference>
<feature type="transmembrane region" description="Helical" evidence="7">
    <location>
        <begin position="152"/>
        <end position="170"/>
    </location>
</feature>
<evidence type="ECO:0000313" key="8">
    <source>
        <dbReference type="EMBL" id="VAW26278.1"/>
    </source>
</evidence>
<reference evidence="8" key="1">
    <citation type="submission" date="2018-06" db="EMBL/GenBank/DDBJ databases">
        <authorList>
            <person name="Zhirakovskaya E."/>
        </authorList>
    </citation>
    <scope>NUCLEOTIDE SEQUENCE</scope>
</reference>
<sequence>MKLSFWNLMMLIAYAVVCIIIGLVSTRGNKDEDYLIAGRKIGLFGFVSTVVASYIGGAAIVAYSAYVYKFGISAIAVFVGTAAGFLIFIPYALKLRKFSTKKQFLTLSDWFYFKYDKKTGVASALILFVVYFGMLLNQFIAGSSILANISGWSYETALLISASVITIYLFAGGFKSVVKTDVFQYIIMFVLFILLAYILIKGNHHFSKEMTDFSDMSISMTIAFIFFGILIIFQSAEYWQRVYAAKNNKVVKTGFITSAALVLITGLAITIVGLSAHYQVPGIAPRNAFAEGLRTLVPEKFLGAGLVLLFAAIMSSADTIIFVLASSIAKDYISHFSKKEVTQHNLKMQTKIFIVLFSFLGFALAFYFRSIINVILFITGVGFTIIPAA</sequence>